<dbReference type="GO" id="GO:0016787">
    <property type="term" value="F:hydrolase activity"/>
    <property type="evidence" value="ECO:0007669"/>
    <property type="project" value="UniProtKB-KW"/>
</dbReference>
<dbReference type="PANTHER" id="PTHR43736">
    <property type="entry name" value="ADP-RIBOSE PYROPHOSPHATASE"/>
    <property type="match status" value="1"/>
</dbReference>
<comment type="similarity">
    <text evidence="3">Belongs to the Nudix hydrolase family.</text>
</comment>
<comment type="cofactor">
    <cofactor evidence="1">
        <name>Mg(2+)</name>
        <dbReference type="ChEBI" id="CHEBI:18420"/>
    </cofactor>
</comment>
<dbReference type="SUPFAM" id="SSF55811">
    <property type="entry name" value="Nudix"/>
    <property type="match status" value="1"/>
</dbReference>
<evidence type="ECO:0000313" key="6">
    <source>
        <dbReference type="Proteomes" id="UP000055136"/>
    </source>
</evidence>
<feature type="domain" description="Nudix hydrolase" evidence="4">
    <location>
        <begin position="4"/>
        <end position="136"/>
    </location>
</feature>
<evidence type="ECO:0000256" key="3">
    <source>
        <dbReference type="RuleBase" id="RU003476"/>
    </source>
</evidence>
<evidence type="ECO:0000259" key="4">
    <source>
        <dbReference type="PROSITE" id="PS51462"/>
    </source>
</evidence>
<dbReference type="PANTHER" id="PTHR43736:SF1">
    <property type="entry name" value="DIHYDRONEOPTERIN TRIPHOSPHATE DIPHOSPHATASE"/>
    <property type="match status" value="1"/>
</dbReference>
<dbReference type="PROSITE" id="PS51462">
    <property type="entry name" value="NUDIX"/>
    <property type="match status" value="1"/>
</dbReference>
<evidence type="ECO:0000256" key="1">
    <source>
        <dbReference type="ARBA" id="ARBA00001946"/>
    </source>
</evidence>
<dbReference type="InterPro" id="IPR020084">
    <property type="entry name" value="NUDIX_hydrolase_CS"/>
</dbReference>
<keyword evidence="2 3" id="KW-0378">Hydrolase</keyword>
<dbReference type="PRINTS" id="PR00502">
    <property type="entry name" value="NUDIXFAMILY"/>
</dbReference>
<keyword evidence="6" id="KW-1185">Reference proteome</keyword>
<dbReference type="STRING" id="1748243.Tel_04960"/>
<protein>
    <submittedName>
        <fullName evidence="5">NUDIX hydrolase</fullName>
    </submittedName>
</protein>
<dbReference type="InterPro" id="IPR015797">
    <property type="entry name" value="NUDIX_hydrolase-like_dom_sf"/>
</dbReference>
<organism evidence="5 6">
    <name type="scientific">Candidatus Tenderia electrophaga</name>
    <dbReference type="NCBI Taxonomy" id="1748243"/>
    <lineage>
        <taxon>Bacteria</taxon>
        <taxon>Pseudomonadati</taxon>
        <taxon>Pseudomonadota</taxon>
        <taxon>Gammaproteobacteria</taxon>
        <taxon>Candidatus Tenderiales</taxon>
        <taxon>Candidatus Tenderiaceae</taxon>
        <taxon>Candidatus Tenderia</taxon>
    </lineage>
</organism>
<dbReference type="CDD" id="cd18873">
    <property type="entry name" value="NUDIX_NadM_like"/>
    <property type="match status" value="1"/>
</dbReference>
<dbReference type="AlphaFoldDB" id="A0A0S2TBS5"/>
<proteinExistence type="inferred from homology"/>
<dbReference type="Proteomes" id="UP000055136">
    <property type="component" value="Chromosome"/>
</dbReference>
<sequence>MTRPITPPLATDIIIELADRPGRPLVFIERLNAPHGWALPGGFVDIGETVEAAAVREAKEETGLDVELKALLGCYSEPGRDPRGHTVSLVFVAQASGEPQAQDDAKDVRIAPPDQAPAPLVFDHPAILQHYLRYRQGQPLPPLNLG</sequence>
<reference evidence="5" key="1">
    <citation type="submission" date="2015-10" db="EMBL/GenBank/DDBJ databases">
        <title>Description of Candidatus Tenderia electrophaga gen. nov, sp. nov., an Uncultivated Electroautotroph from a Biocathode Enrichment.</title>
        <authorList>
            <person name="Eddie B.J."/>
            <person name="Malanoski A.P."/>
            <person name="Wang Z."/>
            <person name="Hall R.J."/>
            <person name="Oh S.D."/>
            <person name="Heiner C."/>
            <person name="Lin B."/>
            <person name="Strycharz-Glaven S.M."/>
        </authorList>
    </citation>
    <scope>NUCLEOTIDE SEQUENCE [LARGE SCALE GENOMIC DNA]</scope>
    <source>
        <strain evidence="5">NRL1</strain>
    </source>
</reference>
<dbReference type="EMBL" id="CP013099">
    <property type="protein sequence ID" value="ALP52547.1"/>
    <property type="molecule type" value="Genomic_DNA"/>
</dbReference>
<dbReference type="InterPro" id="IPR020476">
    <property type="entry name" value="Nudix_hydrolase"/>
</dbReference>
<dbReference type="KEGG" id="tee:Tel_04960"/>
<name>A0A0S2TBS5_9GAMM</name>
<dbReference type="InterPro" id="IPR000086">
    <property type="entry name" value="NUDIX_hydrolase_dom"/>
</dbReference>
<dbReference type="PROSITE" id="PS00893">
    <property type="entry name" value="NUDIX_BOX"/>
    <property type="match status" value="1"/>
</dbReference>
<dbReference type="Gene3D" id="3.90.79.10">
    <property type="entry name" value="Nucleoside Triphosphate Pyrophosphohydrolase"/>
    <property type="match status" value="1"/>
</dbReference>
<accession>A0A0S2TBS5</accession>
<dbReference type="Pfam" id="PF00293">
    <property type="entry name" value="NUDIX"/>
    <property type="match status" value="1"/>
</dbReference>
<evidence type="ECO:0000313" key="5">
    <source>
        <dbReference type="EMBL" id="ALP52547.1"/>
    </source>
</evidence>
<evidence type="ECO:0000256" key="2">
    <source>
        <dbReference type="ARBA" id="ARBA00022801"/>
    </source>
</evidence>
<gene>
    <name evidence="5" type="ORF">Tel_04960</name>
</gene>